<accession>A0A6M3JKR9</accession>
<dbReference type="InterPro" id="IPR008822">
    <property type="entry name" value="Endonuclease_RusA-like"/>
</dbReference>
<proteinExistence type="predicted"/>
<dbReference type="SUPFAM" id="SSF103084">
    <property type="entry name" value="Holliday junction resolvase RusA"/>
    <property type="match status" value="1"/>
</dbReference>
<gene>
    <name evidence="1" type="ORF">MM415A04334_0005</name>
</gene>
<organism evidence="1">
    <name type="scientific">viral metagenome</name>
    <dbReference type="NCBI Taxonomy" id="1070528"/>
    <lineage>
        <taxon>unclassified sequences</taxon>
        <taxon>metagenomes</taxon>
        <taxon>organismal metagenomes</taxon>
    </lineage>
</organism>
<dbReference type="GO" id="GO:0000287">
    <property type="term" value="F:magnesium ion binding"/>
    <property type="evidence" value="ECO:0007669"/>
    <property type="project" value="InterPro"/>
</dbReference>
<reference evidence="1" key="1">
    <citation type="submission" date="2020-03" db="EMBL/GenBank/DDBJ databases">
        <title>The deep terrestrial virosphere.</title>
        <authorList>
            <person name="Holmfeldt K."/>
            <person name="Nilsson E."/>
            <person name="Simone D."/>
            <person name="Lopez-Fernandez M."/>
            <person name="Wu X."/>
            <person name="de Brujin I."/>
            <person name="Lundin D."/>
            <person name="Andersson A."/>
            <person name="Bertilsson S."/>
            <person name="Dopson M."/>
        </authorList>
    </citation>
    <scope>NUCLEOTIDE SEQUENCE</scope>
    <source>
        <strain evidence="1">MM415A04334</strain>
    </source>
</reference>
<dbReference type="Gene3D" id="3.30.1330.70">
    <property type="entry name" value="Holliday junction resolvase RusA"/>
    <property type="match status" value="1"/>
</dbReference>
<name>A0A6M3JKR9_9ZZZZ</name>
<evidence type="ECO:0000313" key="1">
    <source>
        <dbReference type="EMBL" id="QJA69735.1"/>
    </source>
</evidence>
<sequence>MIYKIIPYPKPRMVRSDKWKKRACVMRYRAFADEVRRLEITIKESGDFVRFYIPMPKTWSRAKKDRMRLTPHRCRPDVDNLLKSLLDAIFEDDSHIYDIRVKKIWDDEGGIGL</sequence>
<dbReference type="Pfam" id="PF05866">
    <property type="entry name" value="RusA"/>
    <property type="match status" value="1"/>
</dbReference>
<dbReference type="InterPro" id="IPR036614">
    <property type="entry name" value="RusA-like_sf"/>
</dbReference>
<protein>
    <submittedName>
        <fullName evidence="1">Putative endodeoxyribonuclease</fullName>
    </submittedName>
</protein>
<dbReference type="GO" id="GO:0006281">
    <property type="term" value="P:DNA repair"/>
    <property type="evidence" value="ECO:0007669"/>
    <property type="project" value="InterPro"/>
</dbReference>
<dbReference type="EMBL" id="MT141732">
    <property type="protein sequence ID" value="QJA69735.1"/>
    <property type="molecule type" value="Genomic_DNA"/>
</dbReference>
<dbReference type="AlphaFoldDB" id="A0A6M3JKR9"/>
<dbReference type="GO" id="GO:0006310">
    <property type="term" value="P:DNA recombination"/>
    <property type="evidence" value="ECO:0007669"/>
    <property type="project" value="InterPro"/>
</dbReference>